<keyword evidence="6" id="KW-0227">DNA damage</keyword>
<keyword evidence="4 10" id="KW-0489">Methyltransferase</keyword>
<dbReference type="EMBL" id="CP060715">
    <property type="protein sequence ID" value="QNN60548.1"/>
    <property type="molecule type" value="Genomic_DNA"/>
</dbReference>
<name>A0A7G9RY73_9FIRM</name>
<dbReference type="Proteomes" id="UP000515928">
    <property type="component" value="Chromosome"/>
</dbReference>
<gene>
    <name evidence="10" type="ORF">H9L01_09270</name>
</gene>
<dbReference type="Pfam" id="PF01035">
    <property type="entry name" value="DNA_binding_1"/>
    <property type="match status" value="1"/>
</dbReference>
<dbReference type="SUPFAM" id="SSF46767">
    <property type="entry name" value="Methylated DNA-protein cysteine methyltransferase, C-terminal domain"/>
    <property type="match status" value="1"/>
</dbReference>
<evidence type="ECO:0000256" key="4">
    <source>
        <dbReference type="ARBA" id="ARBA00022603"/>
    </source>
</evidence>
<dbReference type="EC" id="2.1.1.63" evidence="3"/>
<dbReference type="AlphaFoldDB" id="A0A7G9RY73"/>
<dbReference type="PANTHER" id="PTHR10815:SF12">
    <property type="entry name" value="METHYLATED-DNA--PROTEIN-CYSTEINE METHYLTRANSFERASE, INDUCIBLE"/>
    <property type="match status" value="1"/>
</dbReference>
<dbReference type="SUPFAM" id="SSF53155">
    <property type="entry name" value="Methylated DNA-protein cysteine methyltransferase domain"/>
    <property type="match status" value="1"/>
</dbReference>
<sequence length="170" mass="19537">MENIIYRHIKIAGIDYLVMRSDRGYCYIGNDDDLTTDTYFNRFKNVTFVASNTDDDFKEFIKTFTDYHNGLNPQFDFPMDFIGTPFQIKVWKHLMTIPYGKTESYQEVAEGIGQPTATRACAHAISQNPLMIVAPCHRVLGKDRKLRGFRGGLGMKEKLLLHEGITDFKP</sequence>
<evidence type="ECO:0000256" key="8">
    <source>
        <dbReference type="ARBA" id="ARBA00049348"/>
    </source>
</evidence>
<comment type="similarity">
    <text evidence="2">Belongs to the MGMT family.</text>
</comment>
<reference evidence="10 11" key="1">
    <citation type="submission" date="2020-08" db="EMBL/GenBank/DDBJ databases">
        <title>Genome sequence of Erysipelothrix inopinata DSM 15511T.</title>
        <authorList>
            <person name="Hyun D.-W."/>
            <person name="Bae J.-W."/>
        </authorList>
    </citation>
    <scope>NUCLEOTIDE SEQUENCE [LARGE SCALE GENOMIC DNA]</scope>
    <source>
        <strain evidence="10 11">DSM 15511</strain>
    </source>
</reference>
<keyword evidence="11" id="KW-1185">Reference proteome</keyword>
<dbReference type="InterPro" id="IPR014048">
    <property type="entry name" value="MethylDNA_cys_MeTrfase_DNA-bd"/>
</dbReference>
<dbReference type="GO" id="GO:0003908">
    <property type="term" value="F:methylated-DNA-[protein]-cysteine S-methyltransferase activity"/>
    <property type="evidence" value="ECO:0007669"/>
    <property type="project" value="UniProtKB-EC"/>
</dbReference>
<dbReference type="KEGG" id="eio:H9L01_09270"/>
<proteinExistence type="inferred from homology"/>
<dbReference type="InterPro" id="IPR036388">
    <property type="entry name" value="WH-like_DNA-bd_sf"/>
</dbReference>
<accession>A0A7G9RY73</accession>
<protein>
    <recommendedName>
        <fullName evidence="3">methylated-DNA--[protein]-cysteine S-methyltransferase</fullName>
        <ecNumber evidence="3">2.1.1.63</ecNumber>
    </recommendedName>
</protein>
<evidence type="ECO:0000313" key="11">
    <source>
        <dbReference type="Proteomes" id="UP000515928"/>
    </source>
</evidence>
<evidence type="ECO:0000256" key="2">
    <source>
        <dbReference type="ARBA" id="ARBA00008711"/>
    </source>
</evidence>
<dbReference type="GO" id="GO:0032259">
    <property type="term" value="P:methylation"/>
    <property type="evidence" value="ECO:0007669"/>
    <property type="project" value="UniProtKB-KW"/>
</dbReference>
<comment type="catalytic activity">
    <reaction evidence="8">
        <text>a 6-O-methyl-2'-deoxyguanosine in DNA + L-cysteinyl-[protein] = S-methyl-L-cysteinyl-[protein] + a 2'-deoxyguanosine in DNA</text>
        <dbReference type="Rhea" id="RHEA:24000"/>
        <dbReference type="Rhea" id="RHEA-COMP:10131"/>
        <dbReference type="Rhea" id="RHEA-COMP:10132"/>
        <dbReference type="Rhea" id="RHEA-COMP:11367"/>
        <dbReference type="Rhea" id="RHEA-COMP:11368"/>
        <dbReference type="ChEBI" id="CHEBI:29950"/>
        <dbReference type="ChEBI" id="CHEBI:82612"/>
        <dbReference type="ChEBI" id="CHEBI:85445"/>
        <dbReference type="ChEBI" id="CHEBI:85448"/>
        <dbReference type="EC" id="2.1.1.63"/>
    </reaction>
</comment>
<keyword evidence="5 10" id="KW-0808">Transferase</keyword>
<keyword evidence="7" id="KW-0234">DNA repair</keyword>
<evidence type="ECO:0000256" key="6">
    <source>
        <dbReference type="ARBA" id="ARBA00022763"/>
    </source>
</evidence>
<dbReference type="NCBIfam" id="TIGR00589">
    <property type="entry name" value="ogt"/>
    <property type="match status" value="1"/>
</dbReference>
<dbReference type="InterPro" id="IPR036631">
    <property type="entry name" value="MGMT_N_sf"/>
</dbReference>
<evidence type="ECO:0000313" key="10">
    <source>
        <dbReference type="EMBL" id="QNN60548.1"/>
    </source>
</evidence>
<evidence type="ECO:0000259" key="9">
    <source>
        <dbReference type="Pfam" id="PF01035"/>
    </source>
</evidence>
<dbReference type="RefSeq" id="WP_187533676.1">
    <property type="nucleotide sequence ID" value="NZ_CBCSHU010000010.1"/>
</dbReference>
<feature type="domain" description="Methylated-DNA-[protein]-cysteine S-methyltransferase DNA binding" evidence="9">
    <location>
        <begin position="85"/>
        <end position="165"/>
    </location>
</feature>
<evidence type="ECO:0000256" key="1">
    <source>
        <dbReference type="ARBA" id="ARBA00001286"/>
    </source>
</evidence>
<evidence type="ECO:0000256" key="7">
    <source>
        <dbReference type="ARBA" id="ARBA00023204"/>
    </source>
</evidence>
<dbReference type="FunFam" id="1.10.10.10:FF:000214">
    <property type="entry name" value="Methylated-DNA--protein-cysteine methyltransferase"/>
    <property type="match status" value="1"/>
</dbReference>
<organism evidence="10 11">
    <name type="scientific">Erysipelothrix inopinata</name>
    <dbReference type="NCBI Taxonomy" id="225084"/>
    <lineage>
        <taxon>Bacteria</taxon>
        <taxon>Bacillati</taxon>
        <taxon>Bacillota</taxon>
        <taxon>Erysipelotrichia</taxon>
        <taxon>Erysipelotrichales</taxon>
        <taxon>Erysipelotrichaceae</taxon>
        <taxon>Erysipelothrix</taxon>
    </lineage>
</organism>
<comment type="catalytic activity">
    <reaction evidence="1">
        <text>a 4-O-methyl-thymidine in DNA + L-cysteinyl-[protein] = a thymidine in DNA + S-methyl-L-cysteinyl-[protein]</text>
        <dbReference type="Rhea" id="RHEA:53428"/>
        <dbReference type="Rhea" id="RHEA-COMP:10131"/>
        <dbReference type="Rhea" id="RHEA-COMP:10132"/>
        <dbReference type="Rhea" id="RHEA-COMP:13555"/>
        <dbReference type="Rhea" id="RHEA-COMP:13556"/>
        <dbReference type="ChEBI" id="CHEBI:29950"/>
        <dbReference type="ChEBI" id="CHEBI:82612"/>
        <dbReference type="ChEBI" id="CHEBI:137386"/>
        <dbReference type="ChEBI" id="CHEBI:137387"/>
        <dbReference type="EC" id="2.1.1.63"/>
    </reaction>
</comment>
<dbReference type="GO" id="GO:0006281">
    <property type="term" value="P:DNA repair"/>
    <property type="evidence" value="ECO:0007669"/>
    <property type="project" value="UniProtKB-KW"/>
</dbReference>
<evidence type="ECO:0000256" key="3">
    <source>
        <dbReference type="ARBA" id="ARBA00011918"/>
    </source>
</evidence>
<evidence type="ECO:0000256" key="5">
    <source>
        <dbReference type="ARBA" id="ARBA00022679"/>
    </source>
</evidence>
<dbReference type="CDD" id="cd06445">
    <property type="entry name" value="ATase"/>
    <property type="match status" value="1"/>
</dbReference>
<dbReference type="InterPro" id="IPR036217">
    <property type="entry name" value="MethylDNA_cys_MeTrfase_DNAb"/>
</dbReference>
<dbReference type="PANTHER" id="PTHR10815">
    <property type="entry name" value="METHYLATED-DNA--PROTEIN-CYSTEINE METHYLTRANSFERASE"/>
    <property type="match status" value="1"/>
</dbReference>
<dbReference type="Gene3D" id="1.10.10.10">
    <property type="entry name" value="Winged helix-like DNA-binding domain superfamily/Winged helix DNA-binding domain"/>
    <property type="match status" value="1"/>
</dbReference>